<dbReference type="Proteomes" id="UP001062846">
    <property type="component" value="Chromosome 1"/>
</dbReference>
<organism evidence="1 2">
    <name type="scientific">Rhododendron molle</name>
    <name type="common">Chinese azalea</name>
    <name type="synonym">Azalea mollis</name>
    <dbReference type="NCBI Taxonomy" id="49168"/>
    <lineage>
        <taxon>Eukaryota</taxon>
        <taxon>Viridiplantae</taxon>
        <taxon>Streptophyta</taxon>
        <taxon>Embryophyta</taxon>
        <taxon>Tracheophyta</taxon>
        <taxon>Spermatophyta</taxon>
        <taxon>Magnoliopsida</taxon>
        <taxon>eudicotyledons</taxon>
        <taxon>Gunneridae</taxon>
        <taxon>Pentapetalae</taxon>
        <taxon>asterids</taxon>
        <taxon>Ericales</taxon>
        <taxon>Ericaceae</taxon>
        <taxon>Ericoideae</taxon>
        <taxon>Rhodoreae</taxon>
        <taxon>Rhododendron</taxon>
    </lineage>
</organism>
<evidence type="ECO:0000313" key="2">
    <source>
        <dbReference type="Proteomes" id="UP001062846"/>
    </source>
</evidence>
<gene>
    <name evidence="1" type="ORF">RHMOL_Rhmol01G0217700</name>
</gene>
<reference evidence="1" key="1">
    <citation type="submission" date="2022-02" db="EMBL/GenBank/DDBJ databases">
        <title>Plant Genome Project.</title>
        <authorList>
            <person name="Zhang R.-G."/>
        </authorList>
    </citation>
    <scope>NUCLEOTIDE SEQUENCE</scope>
    <source>
        <strain evidence="1">AT1</strain>
    </source>
</reference>
<sequence>MANQNWANLTLDFLCKGILDQRDKDHVQPSGCLFLLVVFYLDRVSPRPTVMPHVQKFPSLLAWGDSEIKSVLNRFDQIGGYDREGVVVHFTLEEKTSGNEGGVSQISTGDVTVMTNTLATIAGLLLRQNILMAKHLGSEMPSKMQPQMGQEMDQNNVHLQGGEFSALLAGVHPCQTSTPNLFQTPDPGLNQSSKAVSTNPWLANHLCVETPSKTQPQTTQEMELNHVHLEGVSSPLLTQVHTCQTSSPNLFKTLDLGSEMLYQLQPQMTQEMDMNHIHHSGESSPQLTGVHKSETPDPVLHKSKAVYDMPTSSFDQYNMGTDTRKRRIHLDVDEILVSPSAVSDFKSRGGLSRGTDTRKRKIQRDMDVVVCSPSPVKAFKSRGGLSRGRKKKLPNAKPVPSFCVNDNVEVYDEPPRLRQPDELKKSHFQHSPFTKDGLKKRNPPNKQAKSHSAIIADQHQIVDNLDVNFCGRYGKFKSLQFTGVEQLNPQTKILNLIAVQMTNAESLLYLDKRHFMWYLPVTVSRQILDNPNLNDSDLKKLCGSYFGDANFTADLSSCSMLEGLHRALQFQYGELYQVDVTKFNIANVERQPLQHENDGYDCGLFVIKFMQGFNFPSGVHRMDDTERPRLLLELCGDKNNRDALEVIKKFEAWKAERGKTGFVYAGGHVIRI</sequence>
<name>A0ACC0Q629_RHOML</name>
<keyword evidence="2" id="KW-1185">Reference proteome</keyword>
<accession>A0ACC0Q629</accession>
<protein>
    <submittedName>
        <fullName evidence="1">Uncharacterized protein</fullName>
    </submittedName>
</protein>
<dbReference type="EMBL" id="CM046388">
    <property type="protein sequence ID" value="KAI8572672.1"/>
    <property type="molecule type" value="Genomic_DNA"/>
</dbReference>
<comment type="caution">
    <text evidence="1">The sequence shown here is derived from an EMBL/GenBank/DDBJ whole genome shotgun (WGS) entry which is preliminary data.</text>
</comment>
<evidence type="ECO:0000313" key="1">
    <source>
        <dbReference type="EMBL" id="KAI8572672.1"/>
    </source>
</evidence>
<proteinExistence type="predicted"/>